<evidence type="ECO:0000259" key="9">
    <source>
        <dbReference type="SMART" id="SM00859"/>
    </source>
</evidence>
<gene>
    <name evidence="7" type="primary">argC</name>
    <name evidence="10" type="ORF">CBF30_06895</name>
</gene>
<dbReference type="EC" id="1.2.1.38" evidence="7"/>
<dbReference type="Pfam" id="PF22698">
    <property type="entry name" value="Semialdhyde_dhC_1"/>
    <property type="match status" value="1"/>
</dbReference>
<dbReference type="InterPro" id="IPR000706">
    <property type="entry name" value="AGPR_type-1"/>
</dbReference>
<name>A0A430AGD9_9ENTE</name>
<accession>A0A430AGD9</accession>
<sequence>MKVSIVGATGYSGLELFRLLSTHREVEIAGLYSQSFKGENIGELYPYMQKIYNGDLRGFHAEKIMATSDCVFLATPSGVSKEIANPFIQANFPVIDLSGDFRLKNPKTYEKWYQKSAPKSEWLQQATYGLADLSPHYASHLIANPGCYATATLLGLAPLIQNDWVQPDSVIVDAKSGLSGAGKMNTKATHYVEANENMSVYKVNQHQHIPEVMQQLKIWNKKMQPIQFSTSLIPVTRGIMATIYAKPNKKITQQELFELYEFYYEKMAFIRVQPKNCFPDLRQVVGSNYCDIGLTYNEETGMIMIVSVIDNLLKGAAGQAVQNMNLFYQFNQSEGLRLSPVYL</sequence>
<dbReference type="InterPro" id="IPR000534">
    <property type="entry name" value="Semialdehyde_DH_NAD-bd"/>
</dbReference>
<dbReference type="GO" id="GO:0005737">
    <property type="term" value="C:cytoplasm"/>
    <property type="evidence" value="ECO:0007669"/>
    <property type="project" value="UniProtKB-SubCell"/>
</dbReference>
<dbReference type="OrthoDB" id="9801289at2"/>
<organism evidence="10 11">
    <name type="scientific">Vagococcus entomophilus</name>
    <dbReference type="NCBI Taxonomy" id="1160095"/>
    <lineage>
        <taxon>Bacteria</taxon>
        <taxon>Bacillati</taxon>
        <taxon>Bacillota</taxon>
        <taxon>Bacilli</taxon>
        <taxon>Lactobacillales</taxon>
        <taxon>Enterococcaceae</taxon>
        <taxon>Vagococcus</taxon>
    </lineage>
</organism>
<keyword evidence="2 7" id="KW-0055">Arginine biosynthesis</keyword>
<dbReference type="UniPathway" id="UPA00068">
    <property type="reaction ID" value="UER00108"/>
</dbReference>
<dbReference type="GO" id="GO:0070401">
    <property type="term" value="F:NADP+ binding"/>
    <property type="evidence" value="ECO:0007669"/>
    <property type="project" value="InterPro"/>
</dbReference>
<dbReference type="CDD" id="cd17895">
    <property type="entry name" value="AGPR_1_N"/>
    <property type="match status" value="1"/>
</dbReference>
<dbReference type="SUPFAM" id="SSF51735">
    <property type="entry name" value="NAD(P)-binding Rossmann-fold domains"/>
    <property type="match status" value="1"/>
</dbReference>
<comment type="catalytic activity">
    <reaction evidence="6 7">
        <text>N-acetyl-L-glutamate 5-semialdehyde + phosphate + NADP(+) = N-acetyl-L-glutamyl 5-phosphate + NADPH + H(+)</text>
        <dbReference type="Rhea" id="RHEA:21588"/>
        <dbReference type="ChEBI" id="CHEBI:15378"/>
        <dbReference type="ChEBI" id="CHEBI:29123"/>
        <dbReference type="ChEBI" id="CHEBI:43474"/>
        <dbReference type="ChEBI" id="CHEBI:57783"/>
        <dbReference type="ChEBI" id="CHEBI:57936"/>
        <dbReference type="ChEBI" id="CHEBI:58349"/>
        <dbReference type="EC" id="1.2.1.38"/>
    </reaction>
</comment>
<evidence type="ECO:0000256" key="5">
    <source>
        <dbReference type="ARBA" id="ARBA00023002"/>
    </source>
</evidence>
<keyword evidence="7" id="KW-0963">Cytoplasm</keyword>
<evidence type="ECO:0000256" key="1">
    <source>
        <dbReference type="ARBA" id="ARBA00004862"/>
    </source>
</evidence>
<feature type="domain" description="Semialdehyde dehydrogenase NAD-binding" evidence="9">
    <location>
        <begin position="2"/>
        <end position="141"/>
    </location>
</feature>
<dbReference type="PROSITE" id="PS01224">
    <property type="entry name" value="ARGC"/>
    <property type="match status" value="1"/>
</dbReference>
<dbReference type="Gene3D" id="3.30.360.10">
    <property type="entry name" value="Dihydrodipicolinate Reductase, domain 2"/>
    <property type="match status" value="1"/>
</dbReference>
<evidence type="ECO:0000256" key="8">
    <source>
        <dbReference type="PROSITE-ProRule" id="PRU10010"/>
    </source>
</evidence>
<dbReference type="GO" id="GO:0006526">
    <property type="term" value="P:L-arginine biosynthetic process"/>
    <property type="evidence" value="ECO:0007669"/>
    <property type="project" value="UniProtKB-UniRule"/>
</dbReference>
<dbReference type="CDD" id="cd23934">
    <property type="entry name" value="AGPR_1_C"/>
    <property type="match status" value="1"/>
</dbReference>
<dbReference type="GO" id="GO:0003942">
    <property type="term" value="F:N-acetyl-gamma-glutamyl-phosphate reductase activity"/>
    <property type="evidence" value="ECO:0007669"/>
    <property type="project" value="UniProtKB-UniRule"/>
</dbReference>
<comment type="function">
    <text evidence="7">Catalyzes the NADPH-dependent reduction of N-acetyl-5-glutamyl phosphate to yield N-acetyl-L-glutamate 5-semialdehyde.</text>
</comment>
<dbReference type="RefSeq" id="WP_126824214.1">
    <property type="nucleotide sequence ID" value="NZ_JBHLWU010000002.1"/>
</dbReference>
<dbReference type="PANTHER" id="PTHR32338:SF10">
    <property type="entry name" value="N-ACETYL-GAMMA-GLUTAMYL-PHOSPHATE REDUCTASE, CHLOROPLASTIC-RELATED"/>
    <property type="match status" value="1"/>
</dbReference>
<evidence type="ECO:0000256" key="6">
    <source>
        <dbReference type="ARBA" id="ARBA00050557"/>
    </source>
</evidence>
<dbReference type="InterPro" id="IPR058924">
    <property type="entry name" value="AGPR_dimerisation_dom"/>
</dbReference>
<evidence type="ECO:0000313" key="11">
    <source>
        <dbReference type="Proteomes" id="UP000288669"/>
    </source>
</evidence>
<comment type="similarity">
    <text evidence="7">Belongs to the NAGSA dehydrogenase family. Type 1 subfamily.</text>
</comment>
<evidence type="ECO:0000256" key="2">
    <source>
        <dbReference type="ARBA" id="ARBA00022571"/>
    </source>
</evidence>
<dbReference type="NCBIfam" id="TIGR01850">
    <property type="entry name" value="argC"/>
    <property type="match status" value="1"/>
</dbReference>
<keyword evidence="11" id="KW-1185">Reference proteome</keyword>
<dbReference type="Gene3D" id="3.40.50.720">
    <property type="entry name" value="NAD(P)-binding Rossmann-like Domain"/>
    <property type="match status" value="1"/>
</dbReference>
<dbReference type="FunFam" id="3.30.360.10:FF:000014">
    <property type="entry name" value="N-acetyl-gamma-glutamyl-phosphate reductase"/>
    <property type="match status" value="1"/>
</dbReference>
<keyword evidence="4 7" id="KW-0521">NADP</keyword>
<dbReference type="GO" id="GO:0051287">
    <property type="term" value="F:NAD binding"/>
    <property type="evidence" value="ECO:0007669"/>
    <property type="project" value="InterPro"/>
</dbReference>
<dbReference type="SMART" id="SM00859">
    <property type="entry name" value="Semialdhyde_dh"/>
    <property type="match status" value="1"/>
</dbReference>
<dbReference type="Proteomes" id="UP000288669">
    <property type="component" value="Unassembled WGS sequence"/>
</dbReference>
<evidence type="ECO:0000256" key="4">
    <source>
        <dbReference type="ARBA" id="ARBA00022857"/>
    </source>
</evidence>
<dbReference type="Pfam" id="PF01118">
    <property type="entry name" value="Semialdhyde_dh"/>
    <property type="match status" value="1"/>
</dbReference>
<reference evidence="10 11" key="1">
    <citation type="submission" date="2017-05" db="EMBL/GenBank/DDBJ databases">
        <title>Vagococcus spp. assemblies.</title>
        <authorList>
            <person name="Gulvik C.A."/>
        </authorList>
    </citation>
    <scope>NUCLEOTIDE SEQUENCE [LARGE SCALE GENOMIC DNA]</scope>
    <source>
        <strain evidence="10 11">DSM 24756</strain>
    </source>
</reference>
<dbReference type="InterPro" id="IPR036291">
    <property type="entry name" value="NAD(P)-bd_dom_sf"/>
</dbReference>
<protein>
    <recommendedName>
        <fullName evidence="7">N-acetyl-gamma-glutamyl-phosphate reductase</fullName>
        <shortName evidence="7">AGPR</shortName>
        <ecNumber evidence="7">1.2.1.38</ecNumber>
    </recommendedName>
    <alternativeName>
        <fullName evidence="7">N-acetyl-glutamate semialdehyde dehydrogenase</fullName>
        <shortName evidence="7">NAGSA dehydrogenase</shortName>
    </alternativeName>
</protein>
<dbReference type="InterPro" id="IPR023013">
    <property type="entry name" value="AGPR_AS"/>
</dbReference>
<evidence type="ECO:0000313" key="10">
    <source>
        <dbReference type="EMBL" id="RSU06982.1"/>
    </source>
</evidence>
<comment type="subcellular location">
    <subcellularLocation>
        <location evidence="7">Cytoplasm</location>
    </subcellularLocation>
</comment>
<proteinExistence type="inferred from homology"/>
<feature type="active site" evidence="7 8">
    <location>
        <position position="147"/>
    </location>
</feature>
<dbReference type="SUPFAM" id="SSF55347">
    <property type="entry name" value="Glyceraldehyde-3-phosphate dehydrogenase-like, C-terminal domain"/>
    <property type="match status" value="1"/>
</dbReference>
<keyword evidence="3 7" id="KW-0028">Amino-acid biosynthesis</keyword>
<dbReference type="HAMAP" id="MF_00150">
    <property type="entry name" value="ArgC_type1"/>
    <property type="match status" value="1"/>
</dbReference>
<dbReference type="PANTHER" id="PTHR32338">
    <property type="entry name" value="N-ACETYL-GAMMA-GLUTAMYL-PHOSPHATE REDUCTASE, CHLOROPLASTIC-RELATED-RELATED"/>
    <property type="match status" value="1"/>
</dbReference>
<keyword evidence="5 7" id="KW-0560">Oxidoreductase</keyword>
<evidence type="ECO:0000256" key="7">
    <source>
        <dbReference type="HAMAP-Rule" id="MF_00150"/>
    </source>
</evidence>
<dbReference type="InterPro" id="IPR050085">
    <property type="entry name" value="AGPR"/>
</dbReference>
<dbReference type="AlphaFoldDB" id="A0A430AGD9"/>
<comment type="caution">
    <text evidence="10">The sequence shown here is derived from an EMBL/GenBank/DDBJ whole genome shotgun (WGS) entry which is preliminary data.</text>
</comment>
<dbReference type="EMBL" id="NGJZ01000002">
    <property type="protein sequence ID" value="RSU06982.1"/>
    <property type="molecule type" value="Genomic_DNA"/>
</dbReference>
<comment type="pathway">
    <text evidence="1 7">Amino-acid biosynthesis; L-arginine biosynthesis; N(2)-acetyl-L-ornithine from L-glutamate: step 3/4.</text>
</comment>
<evidence type="ECO:0000256" key="3">
    <source>
        <dbReference type="ARBA" id="ARBA00022605"/>
    </source>
</evidence>